<keyword evidence="2" id="KW-1185">Reference proteome</keyword>
<gene>
    <name evidence="1" type="ORF">D515_02205</name>
</gene>
<organism evidence="1 2">
    <name type="scientific">Grimontia indica</name>
    <dbReference type="NCBI Taxonomy" id="1056512"/>
    <lineage>
        <taxon>Bacteria</taxon>
        <taxon>Pseudomonadati</taxon>
        <taxon>Pseudomonadota</taxon>
        <taxon>Gammaproteobacteria</taxon>
        <taxon>Vibrionales</taxon>
        <taxon>Vibrionaceae</taxon>
        <taxon>Grimontia</taxon>
    </lineage>
</organism>
<accession>R1IE27</accession>
<dbReference type="EMBL" id="ANFM02000026">
    <property type="protein sequence ID" value="EOD78976.1"/>
    <property type="molecule type" value="Genomic_DNA"/>
</dbReference>
<evidence type="ECO:0000313" key="2">
    <source>
        <dbReference type="Proteomes" id="UP000011223"/>
    </source>
</evidence>
<dbReference type="AlphaFoldDB" id="R1IE27"/>
<proteinExistence type="predicted"/>
<dbReference type="Proteomes" id="UP000011223">
    <property type="component" value="Unassembled WGS sequence"/>
</dbReference>
<protein>
    <submittedName>
        <fullName evidence="1">Uncharacterized protein</fullName>
    </submittedName>
</protein>
<reference evidence="1 2" key="1">
    <citation type="journal article" date="2014" name="PLoS ONE">
        <title>Grimontia indica AK16(T), sp. nov., Isolated from a Seawater Sample Reports the Presence of Pathogenic Genes Similar to Vibrio Genus.</title>
        <authorList>
            <person name="Singh A."/>
            <person name="Vaidya B."/>
            <person name="Khatri I."/>
            <person name="Srinivas T.N."/>
            <person name="Subramanian S."/>
            <person name="Korpole S."/>
            <person name="Pinnaka A.K."/>
        </authorList>
    </citation>
    <scope>NUCLEOTIDE SEQUENCE [LARGE SCALE GENOMIC DNA]</scope>
    <source>
        <strain evidence="1 2">AK16</strain>
    </source>
</reference>
<sequence>MLKYLLVFIFFFYISERYFLSAFGNGLNCELPPVLKSAKA</sequence>
<comment type="caution">
    <text evidence="1">The sequence shown here is derived from an EMBL/GenBank/DDBJ whole genome shotgun (WGS) entry which is preliminary data.</text>
</comment>
<name>R1IE27_9GAMM</name>
<evidence type="ECO:0000313" key="1">
    <source>
        <dbReference type="EMBL" id="EOD78976.1"/>
    </source>
</evidence>